<name>A0ABW0VMT5_9ACTN</name>
<dbReference type="InterPro" id="IPR036086">
    <property type="entry name" value="ParB/Sulfiredoxin_sf"/>
</dbReference>
<dbReference type="SMART" id="SM00470">
    <property type="entry name" value="ParB"/>
    <property type="match status" value="1"/>
</dbReference>
<dbReference type="EMBL" id="JBHSOC010000088">
    <property type="protein sequence ID" value="MFC5646054.1"/>
    <property type="molecule type" value="Genomic_DNA"/>
</dbReference>
<organism evidence="3 4">
    <name type="scientific">Kitasatospora cinereorecta</name>
    <dbReference type="NCBI Taxonomy" id="285560"/>
    <lineage>
        <taxon>Bacteria</taxon>
        <taxon>Bacillati</taxon>
        <taxon>Actinomycetota</taxon>
        <taxon>Actinomycetes</taxon>
        <taxon>Kitasatosporales</taxon>
        <taxon>Streptomycetaceae</taxon>
        <taxon>Kitasatospora</taxon>
    </lineage>
</organism>
<accession>A0ABW0VMT5</accession>
<evidence type="ECO:0000313" key="3">
    <source>
        <dbReference type="EMBL" id="MFC5646054.1"/>
    </source>
</evidence>
<proteinExistence type="predicted"/>
<feature type="compositionally biased region" description="Gly residues" evidence="1">
    <location>
        <begin position="306"/>
        <end position="316"/>
    </location>
</feature>
<dbReference type="SUPFAM" id="SSF110849">
    <property type="entry name" value="ParB/Sulfiredoxin"/>
    <property type="match status" value="1"/>
</dbReference>
<evidence type="ECO:0000256" key="1">
    <source>
        <dbReference type="SAM" id="MobiDB-lite"/>
    </source>
</evidence>
<keyword evidence="4" id="KW-1185">Reference proteome</keyword>
<protein>
    <submittedName>
        <fullName evidence="3">ParB N-terminal domain-containing protein</fullName>
    </submittedName>
</protein>
<dbReference type="InterPro" id="IPR003115">
    <property type="entry name" value="ParB_N"/>
</dbReference>
<sequence>MDGVDGLGPVRRVAIDRLRPADSPRSAGVDLDHVRLLVDAGPGLPPITVHRPTMRVIDGMHRLRAAVLRGETEIGVRFFEGTSEEAFVLGVRANTEHGLPLTAADRRTAARRILAAHPRWSDGAVAASAGISPKTVAALRTRSGPAGPGGMVAAGPTGVRIGRDGRARPVDSAEGRRTAGRLLADAPEASLREIARQAGISPGTVRDVRDRIGRGEDPVPLRAVPAPRSPVGAHSPGSAFPGPDRAGPDRAGPDRTGPDRAGLSPDGPSPEGPGRRAPRPTAGFRTVPADDRPEPDPATEPAESVSGGGATGGAGTTGRLVHLPPGGRGAAQVESLFRDPSLRLTENGRLLLRMLQLHSLSAAQWDRIAASVPAHSTGTLTAVAAACAEAWQQFAERMEHRRCADG</sequence>
<evidence type="ECO:0000313" key="4">
    <source>
        <dbReference type="Proteomes" id="UP001596066"/>
    </source>
</evidence>
<gene>
    <name evidence="3" type="ORF">ACFPZF_32480</name>
</gene>
<dbReference type="Proteomes" id="UP001596066">
    <property type="component" value="Unassembled WGS sequence"/>
</dbReference>
<comment type="caution">
    <text evidence="3">The sequence shown here is derived from an EMBL/GenBank/DDBJ whole genome shotgun (WGS) entry which is preliminary data.</text>
</comment>
<feature type="domain" description="ParB-like N-terminal" evidence="2">
    <location>
        <begin position="11"/>
        <end position="95"/>
    </location>
</feature>
<reference evidence="4" key="1">
    <citation type="journal article" date="2019" name="Int. J. Syst. Evol. Microbiol.">
        <title>The Global Catalogue of Microorganisms (GCM) 10K type strain sequencing project: providing services to taxonomists for standard genome sequencing and annotation.</title>
        <authorList>
            <consortium name="The Broad Institute Genomics Platform"/>
            <consortium name="The Broad Institute Genome Sequencing Center for Infectious Disease"/>
            <person name="Wu L."/>
            <person name="Ma J."/>
        </authorList>
    </citation>
    <scope>NUCLEOTIDE SEQUENCE [LARGE SCALE GENOMIC DNA]</scope>
    <source>
        <strain evidence="4">CGMCC 4.1622</strain>
    </source>
</reference>
<feature type="compositionally biased region" description="Basic and acidic residues" evidence="1">
    <location>
        <begin position="161"/>
        <end position="177"/>
    </location>
</feature>
<feature type="region of interest" description="Disordered" evidence="1">
    <location>
        <begin position="142"/>
        <end position="316"/>
    </location>
</feature>
<feature type="compositionally biased region" description="Basic and acidic residues" evidence="1">
    <location>
        <begin position="246"/>
        <end position="258"/>
    </location>
</feature>
<feature type="compositionally biased region" description="Basic and acidic residues" evidence="1">
    <location>
        <begin position="206"/>
        <end position="219"/>
    </location>
</feature>
<evidence type="ECO:0000259" key="2">
    <source>
        <dbReference type="SMART" id="SM00470"/>
    </source>
</evidence>
<dbReference type="RefSeq" id="WP_346142962.1">
    <property type="nucleotide sequence ID" value="NZ_BAAAUA010000011.1"/>
</dbReference>